<dbReference type="EMBL" id="FPBH01000006">
    <property type="protein sequence ID" value="SFT95526.1"/>
    <property type="molecule type" value="Genomic_DNA"/>
</dbReference>
<dbReference type="InterPro" id="IPR049723">
    <property type="entry name" value="BPSL0761-like"/>
</dbReference>
<gene>
    <name evidence="1" type="ORF">SAMN05192563_10063</name>
</gene>
<protein>
    <submittedName>
        <fullName evidence="1">Uncharacterized protein</fullName>
    </submittedName>
</protein>
<dbReference type="Proteomes" id="UP000198844">
    <property type="component" value="Unassembled WGS sequence"/>
</dbReference>
<evidence type="ECO:0000313" key="2">
    <source>
        <dbReference type="Proteomes" id="UP000198844"/>
    </source>
</evidence>
<dbReference type="AlphaFoldDB" id="A0A1I7C7W9"/>
<name>A0A1I7C7W9_9BURK</name>
<reference evidence="1 2" key="1">
    <citation type="submission" date="2016-10" db="EMBL/GenBank/DDBJ databases">
        <authorList>
            <person name="de Groot N.N."/>
        </authorList>
    </citation>
    <scope>NUCLEOTIDE SEQUENCE [LARGE SCALE GENOMIC DNA]</scope>
    <source>
        <strain evidence="1 2">LMG 27731</strain>
    </source>
</reference>
<organism evidence="1 2">
    <name type="scientific">Paraburkholderia aspalathi</name>
    <dbReference type="NCBI Taxonomy" id="1324617"/>
    <lineage>
        <taxon>Bacteria</taxon>
        <taxon>Pseudomonadati</taxon>
        <taxon>Pseudomonadota</taxon>
        <taxon>Betaproteobacteria</taxon>
        <taxon>Burkholderiales</taxon>
        <taxon>Burkholderiaceae</taxon>
        <taxon>Paraburkholderia</taxon>
    </lineage>
</organism>
<evidence type="ECO:0000313" key="1">
    <source>
        <dbReference type="EMBL" id="SFT95526.1"/>
    </source>
</evidence>
<dbReference type="OrthoDB" id="5956333at2"/>
<dbReference type="NCBIfam" id="NF041728">
    <property type="entry name" value="BPSL0761_fam"/>
    <property type="match status" value="1"/>
</dbReference>
<dbReference type="RefSeq" id="WP_093634461.1">
    <property type="nucleotide sequence ID" value="NZ_FPBH01000006.1"/>
</dbReference>
<accession>A0A1I7C7W9</accession>
<proteinExistence type="predicted"/>
<sequence length="68" mass="7292">MTTANERTNAVIATRAFLETLAASHRDAGDEVRAAATRLVRHYPLNVDIAASAAALPGIWADPVARRH</sequence>